<dbReference type="GeneID" id="23867753"/>
<dbReference type="Proteomes" id="UP000002316">
    <property type="component" value="Chromosome 11"/>
</dbReference>
<dbReference type="EMBL" id="FN554974">
    <property type="protein sequence ID" value="CBH17612.1"/>
    <property type="molecule type" value="Genomic_DNA"/>
</dbReference>
<proteinExistence type="predicted"/>
<dbReference type="KEGG" id="tbg:TbgDal_XI7300"/>
<evidence type="ECO:0000313" key="1">
    <source>
        <dbReference type="EMBL" id="CBH17612.1"/>
    </source>
</evidence>
<gene>
    <name evidence="1" type="ORF">TbgDal_XI7300</name>
</gene>
<name>D0A7G1_TRYB9</name>
<sequence length="105" mass="11409">MGTECLSGVPFHSSCMLGWFCNGGESREPGVAMYAANVRAFWYACREKVVCTCGAGLSRRCASLGVTSPIPRLLVIARTCGSERVGRGVNSKCVGFEFVRYFRRG</sequence>
<organism evidence="1 2">
    <name type="scientific">Trypanosoma brucei gambiense (strain MHOM/CI/86/DAL972)</name>
    <dbReference type="NCBI Taxonomy" id="679716"/>
    <lineage>
        <taxon>Eukaryota</taxon>
        <taxon>Discoba</taxon>
        <taxon>Euglenozoa</taxon>
        <taxon>Kinetoplastea</taxon>
        <taxon>Metakinetoplastina</taxon>
        <taxon>Trypanosomatida</taxon>
        <taxon>Trypanosomatidae</taxon>
        <taxon>Trypanosoma</taxon>
    </lineage>
</organism>
<dbReference type="AlphaFoldDB" id="D0A7G1"/>
<dbReference type="RefSeq" id="XP_011779876.1">
    <property type="nucleotide sequence ID" value="XM_011781574.1"/>
</dbReference>
<protein>
    <submittedName>
        <fullName evidence="1">Uncharacterized protein</fullName>
    </submittedName>
</protein>
<accession>D0A7G1</accession>
<evidence type="ECO:0000313" key="2">
    <source>
        <dbReference type="Proteomes" id="UP000002316"/>
    </source>
</evidence>
<reference evidence="2" key="1">
    <citation type="journal article" date="2010" name="PLoS Negl. Trop. Dis.">
        <title>The genome sequence of Trypanosoma brucei gambiense, causative agent of chronic human african trypanosomiasis.</title>
        <authorList>
            <person name="Jackson A.P."/>
            <person name="Sanders M."/>
            <person name="Berry A."/>
            <person name="McQuillan J."/>
            <person name="Aslett M.A."/>
            <person name="Quail M.A."/>
            <person name="Chukualim B."/>
            <person name="Capewell P."/>
            <person name="MacLeod A."/>
            <person name="Melville S.E."/>
            <person name="Gibson W."/>
            <person name="Barry J.D."/>
            <person name="Berriman M."/>
            <person name="Hertz-Fowler C."/>
        </authorList>
    </citation>
    <scope>NUCLEOTIDE SEQUENCE [LARGE SCALE GENOMIC DNA]</scope>
    <source>
        <strain evidence="2">MHOM/CI/86/DAL972</strain>
    </source>
</reference>